<proteinExistence type="predicted"/>
<feature type="transmembrane region" description="Helical" evidence="1">
    <location>
        <begin position="16"/>
        <end position="35"/>
    </location>
</feature>
<evidence type="ECO:0000313" key="3">
    <source>
        <dbReference type="Proteomes" id="UP001178507"/>
    </source>
</evidence>
<evidence type="ECO:0000313" key="2">
    <source>
        <dbReference type="EMBL" id="CAJ1383317.1"/>
    </source>
</evidence>
<keyword evidence="1" id="KW-1133">Transmembrane helix</keyword>
<name>A0AA36I9Q0_9DINO</name>
<evidence type="ECO:0000256" key="1">
    <source>
        <dbReference type="SAM" id="Phobius"/>
    </source>
</evidence>
<gene>
    <name evidence="2" type="ORF">EVOR1521_LOCUS10468</name>
</gene>
<dbReference type="Proteomes" id="UP001178507">
    <property type="component" value="Unassembled WGS sequence"/>
</dbReference>
<dbReference type="EMBL" id="CAUJNA010001002">
    <property type="protein sequence ID" value="CAJ1383317.1"/>
    <property type="molecule type" value="Genomic_DNA"/>
</dbReference>
<keyword evidence="3" id="KW-1185">Reference proteome</keyword>
<protein>
    <recommendedName>
        <fullName evidence="4">Transmembrane protein</fullName>
    </recommendedName>
</protein>
<comment type="caution">
    <text evidence="2">The sequence shown here is derived from an EMBL/GenBank/DDBJ whole genome shotgun (WGS) entry which is preliminary data.</text>
</comment>
<organism evidence="2 3">
    <name type="scientific">Effrenium voratum</name>
    <dbReference type="NCBI Taxonomy" id="2562239"/>
    <lineage>
        <taxon>Eukaryota</taxon>
        <taxon>Sar</taxon>
        <taxon>Alveolata</taxon>
        <taxon>Dinophyceae</taxon>
        <taxon>Suessiales</taxon>
        <taxon>Symbiodiniaceae</taxon>
        <taxon>Effrenium</taxon>
    </lineage>
</organism>
<dbReference type="AlphaFoldDB" id="A0AA36I9Q0"/>
<keyword evidence="1" id="KW-0812">Transmembrane</keyword>
<feature type="transmembrane region" description="Helical" evidence="1">
    <location>
        <begin position="110"/>
        <end position="129"/>
    </location>
</feature>
<evidence type="ECO:0008006" key="4">
    <source>
        <dbReference type="Google" id="ProtNLM"/>
    </source>
</evidence>
<sequence length="513" mass="57761">MACTSHHCHLVRHPHAVVLIVLMVVLWCFTAYLLLRTIGLRRIFASCKDWLLDLLNSLSNRSLSGPLEAKISEYRLQWVQQGTLAASCGVACAAVPVLIRFFLFDSVGPAHKSYIICGFWALLMVSHMLVKHRRSVVCNVAYVAAMILWSIYAAPLLNQDNLEMHVYVLAITFVGRTASLCLGPSRLLVVVSNLAHALHMTLTQEDDHGKMVELSLSLVLMVAYCFVRRLADLQAASGLALLEVQAEKRAFVMLLSSVCDAVVELDEDLKIVGDSRHLHCWLLHGREGSPEDEELQQFVKETDRALFLKEIRRERQGITTAAAFHLKMRDSAGTTVPVECFHVRFQSTIGERHLLGMREYGESCLQSTQSTSSTAVPASHVVEFDPFSWKCRGFSQAFQCLFPESRRRITEYLAPHCREPFEKKVTDKINRLSYSDQHTDRVTMQLQMMGYPPCSCQLLLSKQEGHMVAQLVLNLSSADLSEVSEARVDRKEVRRESGCILQIHEESKTCTAL</sequence>
<keyword evidence="1" id="KW-0472">Membrane</keyword>
<feature type="transmembrane region" description="Helical" evidence="1">
    <location>
        <begin position="84"/>
        <end position="104"/>
    </location>
</feature>
<reference evidence="2" key="1">
    <citation type="submission" date="2023-08" db="EMBL/GenBank/DDBJ databases">
        <authorList>
            <person name="Chen Y."/>
            <person name="Shah S."/>
            <person name="Dougan E. K."/>
            <person name="Thang M."/>
            <person name="Chan C."/>
        </authorList>
    </citation>
    <scope>NUCLEOTIDE SEQUENCE</scope>
</reference>
<accession>A0AA36I9Q0</accession>
<feature type="transmembrane region" description="Helical" evidence="1">
    <location>
        <begin position="136"/>
        <end position="154"/>
    </location>
</feature>